<dbReference type="GO" id="GO:0003774">
    <property type="term" value="F:cytoskeletal motor activity"/>
    <property type="evidence" value="ECO:0007669"/>
    <property type="project" value="InterPro"/>
</dbReference>
<keyword evidence="7" id="KW-0969">Cilium</keyword>
<comment type="subcellular location">
    <subcellularLocation>
        <location evidence="1 4">Bacterial flagellum basal body</location>
    </subcellularLocation>
</comment>
<keyword evidence="6" id="KW-0175">Coiled coil</keyword>
<gene>
    <name evidence="4" type="primary">fliE</name>
    <name evidence="7" type="ORF">CCE28_02270</name>
</gene>
<evidence type="ECO:0000256" key="1">
    <source>
        <dbReference type="ARBA" id="ARBA00004117"/>
    </source>
</evidence>
<dbReference type="AlphaFoldDB" id="A0A267MP24"/>
<sequence>MKVNNLMINTSNDLENKKSNKISADFGNYFKDYLNKVNEYEAQSQELEKKAAVGELDNIHEVMIAAQKSEVALGFMIEVKNKVLDAYKEIMRLQV</sequence>
<dbReference type="HAMAP" id="MF_00724">
    <property type="entry name" value="FliE"/>
    <property type="match status" value="1"/>
</dbReference>
<keyword evidence="7" id="KW-0966">Cell projection</keyword>
<dbReference type="GO" id="GO:0071973">
    <property type="term" value="P:bacterial-type flagellum-dependent cell motility"/>
    <property type="evidence" value="ECO:0007669"/>
    <property type="project" value="InterPro"/>
</dbReference>
<dbReference type="PANTHER" id="PTHR34653:SF1">
    <property type="entry name" value="FLAGELLAR HOOK-BASAL BODY COMPLEX PROTEIN FLIE"/>
    <property type="match status" value="1"/>
</dbReference>
<feature type="coiled-coil region" evidence="6">
    <location>
        <begin position="30"/>
        <end position="57"/>
    </location>
</feature>
<dbReference type="GO" id="GO:0009425">
    <property type="term" value="C:bacterial-type flagellum basal body"/>
    <property type="evidence" value="ECO:0007669"/>
    <property type="project" value="UniProtKB-SubCell"/>
</dbReference>
<keyword evidence="7" id="KW-0282">Flagellum</keyword>
<dbReference type="InterPro" id="IPR001624">
    <property type="entry name" value="FliE"/>
</dbReference>
<evidence type="ECO:0000313" key="7">
    <source>
        <dbReference type="EMBL" id="PAB61276.1"/>
    </source>
</evidence>
<reference evidence="7 8" key="1">
    <citation type="submission" date="2017-06" db="EMBL/GenBank/DDBJ databases">
        <title>Draft genome sequence of anaerobic fermentative bacterium Anaeromicrobium sediminis DY2726D isolated from West Pacific Ocean sediments.</title>
        <authorList>
            <person name="Zeng X."/>
        </authorList>
    </citation>
    <scope>NUCLEOTIDE SEQUENCE [LARGE SCALE GENOMIC DNA]</scope>
    <source>
        <strain evidence="7 8">DY2726D</strain>
    </source>
</reference>
<evidence type="ECO:0000313" key="8">
    <source>
        <dbReference type="Proteomes" id="UP000216024"/>
    </source>
</evidence>
<keyword evidence="3 4" id="KW-0975">Bacterial flagellum</keyword>
<accession>A0A267MP24</accession>
<comment type="caution">
    <text evidence="7">The sequence shown here is derived from an EMBL/GenBank/DDBJ whole genome shotgun (WGS) entry which is preliminary data.</text>
</comment>
<dbReference type="Pfam" id="PF02049">
    <property type="entry name" value="FliE"/>
    <property type="match status" value="1"/>
</dbReference>
<organism evidence="7 8">
    <name type="scientific">Anaeromicrobium sediminis</name>
    <dbReference type="NCBI Taxonomy" id="1478221"/>
    <lineage>
        <taxon>Bacteria</taxon>
        <taxon>Bacillati</taxon>
        <taxon>Bacillota</taxon>
        <taxon>Clostridia</taxon>
        <taxon>Peptostreptococcales</taxon>
        <taxon>Thermotaleaceae</taxon>
        <taxon>Anaeromicrobium</taxon>
    </lineage>
</organism>
<protein>
    <recommendedName>
        <fullName evidence="4 5">Flagellar hook-basal body complex protein FliE</fullName>
    </recommendedName>
</protein>
<dbReference type="Proteomes" id="UP000216024">
    <property type="component" value="Unassembled WGS sequence"/>
</dbReference>
<proteinExistence type="inferred from homology"/>
<dbReference type="PRINTS" id="PR01006">
    <property type="entry name" value="FLGHOOKFLIE"/>
</dbReference>
<name>A0A267MP24_9FIRM</name>
<keyword evidence="8" id="KW-1185">Reference proteome</keyword>
<dbReference type="PANTHER" id="PTHR34653">
    <property type="match status" value="1"/>
</dbReference>
<evidence type="ECO:0000256" key="6">
    <source>
        <dbReference type="SAM" id="Coils"/>
    </source>
</evidence>
<evidence type="ECO:0000256" key="2">
    <source>
        <dbReference type="ARBA" id="ARBA00009272"/>
    </source>
</evidence>
<evidence type="ECO:0000256" key="4">
    <source>
        <dbReference type="HAMAP-Rule" id="MF_00724"/>
    </source>
</evidence>
<dbReference type="GO" id="GO:0005198">
    <property type="term" value="F:structural molecule activity"/>
    <property type="evidence" value="ECO:0007669"/>
    <property type="project" value="UniProtKB-UniRule"/>
</dbReference>
<dbReference type="NCBIfam" id="TIGR00205">
    <property type="entry name" value="fliE"/>
    <property type="match status" value="1"/>
</dbReference>
<comment type="similarity">
    <text evidence="2 4">Belongs to the FliE family.</text>
</comment>
<evidence type="ECO:0000256" key="5">
    <source>
        <dbReference type="NCBIfam" id="TIGR00205"/>
    </source>
</evidence>
<dbReference type="EMBL" id="NIBG01000001">
    <property type="protein sequence ID" value="PAB61276.1"/>
    <property type="molecule type" value="Genomic_DNA"/>
</dbReference>
<dbReference type="RefSeq" id="WP_095130531.1">
    <property type="nucleotide sequence ID" value="NZ_NIBG01000001.1"/>
</dbReference>
<dbReference type="OrthoDB" id="9812413at2"/>
<evidence type="ECO:0000256" key="3">
    <source>
        <dbReference type="ARBA" id="ARBA00023143"/>
    </source>
</evidence>